<dbReference type="InterPro" id="IPR050560">
    <property type="entry name" value="MYB_TF"/>
</dbReference>
<dbReference type="FunFam" id="1.10.10.60:FF:000381">
    <property type="entry name" value="Transcription factor MYB119"/>
    <property type="match status" value="1"/>
</dbReference>
<evidence type="ECO:0000259" key="3">
    <source>
        <dbReference type="PROSITE" id="PS50090"/>
    </source>
</evidence>
<protein>
    <submittedName>
        <fullName evidence="5">Uncharacterized protein</fullName>
    </submittedName>
</protein>
<organism evidence="5">
    <name type="scientific">Nymphaea colorata</name>
    <name type="common">pocket water lily</name>
    <dbReference type="NCBI Taxonomy" id="210225"/>
    <lineage>
        <taxon>Eukaryota</taxon>
        <taxon>Viridiplantae</taxon>
        <taxon>Streptophyta</taxon>
        <taxon>Embryophyta</taxon>
        <taxon>Tracheophyta</taxon>
        <taxon>Spermatophyta</taxon>
        <taxon>Magnoliopsida</taxon>
        <taxon>Nymphaeales</taxon>
        <taxon>Nymphaeaceae</taxon>
        <taxon>Nymphaea</taxon>
    </lineage>
</organism>
<accession>A0A5K0XQP4</accession>
<evidence type="ECO:0000256" key="1">
    <source>
        <dbReference type="ARBA" id="ARBA00004123"/>
    </source>
</evidence>
<dbReference type="SUPFAM" id="SSF46689">
    <property type="entry name" value="Homeodomain-like"/>
    <property type="match status" value="1"/>
</dbReference>
<dbReference type="InterPro" id="IPR017930">
    <property type="entry name" value="Myb_dom"/>
</dbReference>
<dbReference type="EMBL" id="LR721776">
    <property type="protein sequence ID" value="VVV67207.1"/>
    <property type="molecule type" value="Genomic_DNA"/>
</dbReference>
<dbReference type="InterPro" id="IPR009057">
    <property type="entry name" value="Homeodomain-like_sf"/>
</dbReference>
<feature type="compositionally biased region" description="Low complexity" evidence="2">
    <location>
        <begin position="81"/>
        <end position="90"/>
    </location>
</feature>
<feature type="region of interest" description="Disordered" evidence="2">
    <location>
        <begin position="81"/>
        <end position="126"/>
    </location>
</feature>
<dbReference type="Gene3D" id="1.10.10.60">
    <property type="entry name" value="Homeodomain-like"/>
    <property type="match status" value="1"/>
</dbReference>
<feature type="domain" description="HTH myb-type" evidence="4">
    <location>
        <begin position="1"/>
        <end position="52"/>
    </location>
</feature>
<dbReference type="PROSITE" id="PS50090">
    <property type="entry name" value="MYB_LIKE"/>
    <property type="match status" value="1"/>
</dbReference>
<dbReference type="Pfam" id="PF00249">
    <property type="entry name" value="Myb_DNA-binding"/>
    <property type="match status" value="1"/>
</dbReference>
<feature type="region of interest" description="Disordered" evidence="2">
    <location>
        <begin position="33"/>
        <end position="65"/>
    </location>
</feature>
<dbReference type="PROSITE" id="PS51294">
    <property type="entry name" value="HTH_MYB"/>
    <property type="match status" value="1"/>
</dbReference>
<evidence type="ECO:0000313" key="5">
    <source>
        <dbReference type="EMBL" id="VVV67207.1"/>
    </source>
</evidence>
<evidence type="ECO:0000259" key="4">
    <source>
        <dbReference type="PROSITE" id="PS51294"/>
    </source>
</evidence>
<dbReference type="Gramene" id="NC11G0123820.1">
    <property type="protein sequence ID" value="NC11G0123820.1:cds"/>
    <property type="gene ID" value="NC11G0123820"/>
</dbReference>
<dbReference type="CDD" id="cd00167">
    <property type="entry name" value="SANT"/>
    <property type="match status" value="1"/>
</dbReference>
<feature type="compositionally biased region" description="Polar residues" evidence="2">
    <location>
        <begin position="36"/>
        <end position="45"/>
    </location>
</feature>
<name>A0A5K0XQP4_9MAGN</name>
<sequence>MQKDTWTEEEERMLIAAHSEIGNKWAEIAKRLPGRTENSIKNHWNATKRRQLSKRRAKSLDSENQKPCSILQEYIKSLSSSSAPAPSTLADDQNHQNENENPVARSTQLRHPDETHAPVTSCDHGTASPVGGKDYACDYCHVGSNSSSNYLLSSCEDLLIHFQERSKDGSQQFNINDLFEVPSYQLVEPKKELVVEPVSQEKKIDLDLLEYFKMTSTPSGG</sequence>
<dbReference type="GO" id="GO:0000978">
    <property type="term" value="F:RNA polymerase II cis-regulatory region sequence-specific DNA binding"/>
    <property type="evidence" value="ECO:0007669"/>
    <property type="project" value="TreeGrafter"/>
</dbReference>
<feature type="domain" description="Myb-like" evidence="3">
    <location>
        <begin position="1"/>
        <end position="48"/>
    </location>
</feature>
<dbReference type="SMART" id="SM00717">
    <property type="entry name" value="SANT"/>
    <property type="match status" value="1"/>
</dbReference>
<dbReference type="InterPro" id="IPR001005">
    <property type="entry name" value="SANT/Myb"/>
</dbReference>
<dbReference type="GO" id="GO:0000981">
    <property type="term" value="F:DNA-binding transcription factor activity, RNA polymerase II-specific"/>
    <property type="evidence" value="ECO:0007669"/>
    <property type="project" value="TreeGrafter"/>
</dbReference>
<evidence type="ECO:0000256" key="2">
    <source>
        <dbReference type="SAM" id="MobiDB-lite"/>
    </source>
</evidence>
<comment type="subcellular location">
    <subcellularLocation>
        <location evidence="1">Nucleus</location>
    </subcellularLocation>
</comment>
<proteinExistence type="predicted"/>
<dbReference type="PANTHER" id="PTHR45614:SF285">
    <property type="entry name" value="TRANSCRIPTION FACTOR MYB98"/>
    <property type="match status" value="1"/>
</dbReference>
<dbReference type="GO" id="GO:0005634">
    <property type="term" value="C:nucleus"/>
    <property type="evidence" value="ECO:0007669"/>
    <property type="project" value="UniProtKB-SubCell"/>
</dbReference>
<dbReference type="PANTHER" id="PTHR45614">
    <property type="entry name" value="MYB PROTEIN-RELATED"/>
    <property type="match status" value="1"/>
</dbReference>
<feature type="compositionally biased region" description="Basic residues" evidence="2">
    <location>
        <begin position="46"/>
        <end position="57"/>
    </location>
</feature>
<gene>
    <name evidence="5" type="ORF">NYM_LOCUS6876</name>
</gene>
<reference evidence="5" key="1">
    <citation type="submission" date="2019-09" db="EMBL/GenBank/DDBJ databases">
        <authorList>
            <person name="Zhang L."/>
        </authorList>
    </citation>
    <scope>NUCLEOTIDE SEQUENCE</scope>
</reference>
<dbReference type="AlphaFoldDB" id="A0A5K0XQP4"/>